<comment type="caution">
    <text evidence="2">The sequence shown here is derived from an EMBL/GenBank/DDBJ whole genome shotgun (WGS) entry which is preliminary data.</text>
</comment>
<keyword evidence="3" id="KW-1185">Reference proteome</keyword>
<protein>
    <submittedName>
        <fullName evidence="2">Uncharacterized protein</fullName>
    </submittedName>
</protein>
<evidence type="ECO:0000256" key="1">
    <source>
        <dbReference type="SAM" id="MobiDB-lite"/>
    </source>
</evidence>
<reference evidence="2 3" key="1">
    <citation type="journal article" date="2016" name="Mol. Biol. Evol.">
        <title>Genome-Wide Survey of Gut Fungi (Harpellales) Reveals the First Horizontally Transferred Ubiquitin Gene from a Mosquito Host.</title>
        <authorList>
            <person name="Wang Y."/>
            <person name="White M.M."/>
            <person name="Kvist S."/>
            <person name="Moncalvo J.M."/>
        </authorList>
    </citation>
    <scope>NUCLEOTIDE SEQUENCE [LARGE SCALE GENOMIC DNA]</scope>
    <source>
        <strain evidence="2 3">ALG-7-W6</strain>
    </source>
</reference>
<dbReference type="Proteomes" id="UP000187455">
    <property type="component" value="Unassembled WGS sequence"/>
</dbReference>
<feature type="region of interest" description="Disordered" evidence="1">
    <location>
        <begin position="32"/>
        <end position="99"/>
    </location>
</feature>
<proteinExistence type="predicted"/>
<dbReference type="Gene3D" id="3.30.450.50">
    <property type="entry name" value="Longin domain"/>
    <property type="match status" value="1"/>
</dbReference>
<dbReference type="EMBL" id="LSSL01000584">
    <property type="protein sequence ID" value="OLY84197.1"/>
    <property type="molecule type" value="Genomic_DNA"/>
</dbReference>
<dbReference type="AlphaFoldDB" id="A0A1R0H4Y9"/>
<gene>
    <name evidence="2" type="ORF">AYI68_g1645</name>
</gene>
<organism evidence="2 3">
    <name type="scientific">Smittium mucronatum</name>
    <dbReference type="NCBI Taxonomy" id="133383"/>
    <lineage>
        <taxon>Eukaryota</taxon>
        <taxon>Fungi</taxon>
        <taxon>Fungi incertae sedis</taxon>
        <taxon>Zoopagomycota</taxon>
        <taxon>Kickxellomycotina</taxon>
        <taxon>Harpellomycetes</taxon>
        <taxon>Harpellales</taxon>
        <taxon>Legeriomycetaceae</taxon>
        <taxon>Smittium</taxon>
    </lineage>
</organism>
<name>A0A1R0H4Y9_9FUNG</name>
<sequence>MKVLLLAVIKTSVKPSVILEKAVDVSSFSFFQRSSSRGDNGHRVPEPGRPVASRQDPRRLRGTAKRHLVPAQTGQVLGRLPNATAGRRHHERADGTRRD</sequence>
<evidence type="ECO:0000313" key="3">
    <source>
        <dbReference type="Proteomes" id="UP000187455"/>
    </source>
</evidence>
<accession>A0A1R0H4Y9</accession>
<evidence type="ECO:0000313" key="2">
    <source>
        <dbReference type="EMBL" id="OLY84197.1"/>
    </source>
</evidence>